<proteinExistence type="inferred from homology"/>
<dbReference type="Gene3D" id="3.90.76.10">
    <property type="entry name" value="Dipeptide-binding Protein, Domain 1"/>
    <property type="match status" value="1"/>
</dbReference>
<evidence type="ECO:0000313" key="8">
    <source>
        <dbReference type="Proteomes" id="UP001290455"/>
    </source>
</evidence>
<keyword evidence="8" id="KW-1185">Reference proteome</keyword>
<evidence type="ECO:0000259" key="6">
    <source>
        <dbReference type="Pfam" id="PF00496"/>
    </source>
</evidence>
<dbReference type="Gene3D" id="3.10.105.10">
    <property type="entry name" value="Dipeptide-binding Protein, Domain 3"/>
    <property type="match status" value="1"/>
</dbReference>
<comment type="subcellular location">
    <subcellularLocation>
        <location evidence="1">Cell envelope</location>
    </subcellularLocation>
</comment>
<keyword evidence="3" id="KW-0813">Transport</keyword>
<dbReference type="Proteomes" id="UP001290455">
    <property type="component" value="Unassembled WGS sequence"/>
</dbReference>
<organism evidence="7 8">
    <name type="scientific">Robertmurraya mangrovi</name>
    <dbReference type="NCBI Taxonomy" id="3098077"/>
    <lineage>
        <taxon>Bacteria</taxon>
        <taxon>Bacillati</taxon>
        <taxon>Bacillota</taxon>
        <taxon>Bacilli</taxon>
        <taxon>Bacillales</taxon>
        <taxon>Bacillaceae</taxon>
        <taxon>Robertmurraya</taxon>
    </lineage>
</organism>
<dbReference type="RefSeq" id="WP_322444651.1">
    <property type="nucleotide sequence ID" value="NZ_JAXOFX010000001.1"/>
</dbReference>
<feature type="signal peptide" evidence="5">
    <location>
        <begin position="1"/>
        <end position="22"/>
    </location>
</feature>
<evidence type="ECO:0000256" key="2">
    <source>
        <dbReference type="ARBA" id="ARBA00005695"/>
    </source>
</evidence>
<evidence type="ECO:0000313" key="7">
    <source>
        <dbReference type="EMBL" id="MDZ5470347.1"/>
    </source>
</evidence>
<dbReference type="PANTHER" id="PTHR30290">
    <property type="entry name" value="PERIPLASMIC BINDING COMPONENT OF ABC TRANSPORTER"/>
    <property type="match status" value="1"/>
</dbReference>
<feature type="domain" description="Solute-binding protein family 5" evidence="6">
    <location>
        <begin position="92"/>
        <end position="481"/>
    </location>
</feature>
<reference evidence="7 8" key="1">
    <citation type="submission" date="2023-11" db="EMBL/GenBank/DDBJ databases">
        <title>Bacillus jintuensis, isolated from a mudflat on the Beibu Gulf coast.</title>
        <authorList>
            <person name="Li M."/>
        </authorList>
    </citation>
    <scope>NUCLEOTIDE SEQUENCE [LARGE SCALE GENOMIC DNA]</scope>
    <source>
        <strain evidence="7 8">31A1R</strain>
    </source>
</reference>
<dbReference type="InterPro" id="IPR000914">
    <property type="entry name" value="SBP_5_dom"/>
</dbReference>
<dbReference type="InterPro" id="IPR030678">
    <property type="entry name" value="Peptide/Ni-bd"/>
</dbReference>
<dbReference type="PROSITE" id="PS51257">
    <property type="entry name" value="PROKAR_LIPOPROTEIN"/>
    <property type="match status" value="1"/>
</dbReference>
<comment type="similarity">
    <text evidence="2">Belongs to the bacterial solute-binding protein 5 family.</text>
</comment>
<dbReference type="PIRSF" id="PIRSF002741">
    <property type="entry name" value="MppA"/>
    <property type="match status" value="1"/>
</dbReference>
<dbReference type="Pfam" id="PF00496">
    <property type="entry name" value="SBP_bac_5"/>
    <property type="match status" value="1"/>
</dbReference>
<sequence>MKKSKFSLLLVLSLVLSMFLAACSGGQKEEDTGTGTDKGTDAAGELADKQEITVLESAEIPSLDPSLVEDAVGITILNNINEGLYRIDQNQEPVPALADGEPEVSEDGLVYKIKLRDAQWSNGDKITAQDFVYSWQRAINPETGSSYGPYMMMGKIKNATEIYEGKAELSDLGIKALSDNELEITLVKPKTYFKSLMAFPTFFPLNQKFVEEKGDKFASSSENLLYTGPFSLADWTGTEDVEWTLLKNDTYWDKDTVTLTKINYNVLKDAVAAANAIDAGEADISTKLSLPEVISLYEGDPRLVRWLEPTIFWLKFNQETEALKNVNIRKALSMAFDKDALVNDVLQNGSLAANYAVPTEFVKHPDTDEDFRAKYGDFNKFNPEEAKKFWETGLKEIGKDSLEFTYVSGDSESAKKIDAFMKNQLETNLPGLKVNIKSVPFATRLELEDKQEYDLLHSGWGPDYHDAISFSNLWLTGGGNNKMSYSNKEYDALIEAAEGDLANDPGKRFEAFQDAEKILFEDAAIAPIFQRAANKLVNEKVEGFTYHLNGPDYSFKWTKLQK</sequence>
<comment type="caution">
    <text evidence="7">The sequence shown here is derived from an EMBL/GenBank/DDBJ whole genome shotgun (WGS) entry which is preliminary data.</text>
</comment>
<accession>A0ABU5IT63</accession>
<dbReference type="PANTHER" id="PTHR30290:SF10">
    <property type="entry name" value="PERIPLASMIC OLIGOPEPTIDE-BINDING PROTEIN-RELATED"/>
    <property type="match status" value="1"/>
</dbReference>
<keyword evidence="4 5" id="KW-0732">Signal</keyword>
<dbReference type="SUPFAM" id="SSF53850">
    <property type="entry name" value="Periplasmic binding protein-like II"/>
    <property type="match status" value="1"/>
</dbReference>
<gene>
    <name evidence="7" type="ORF">SM124_01165</name>
</gene>
<evidence type="ECO:0000256" key="1">
    <source>
        <dbReference type="ARBA" id="ARBA00004196"/>
    </source>
</evidence>
<evidence type="ECO:0000256" key="3">
    <source>
        <dbReference type="ARBA" id="ARBA00022448"/>
    </source>
</evidence>
<name>A0ABU5IT63_9BACI</name>
<protein>
    <submittedName>
        <fullName evidence="7">Peptide ABC transporter substrate-binding protein</fullName>
    </submittedName>
</protein>
<dbReference type="InterPro" id="IPR039424">
    <property type="entry name" value="SBP_5"/>
</dbReference>
<evidence type="ECO:0000256" key="4">
    <source>
        <dbReference type="ARBA" id="ARBA00022729"/>
    </source>
</evidence>
<dbReference type="Gene3D" id="3.40.190.10">
    <property type="entry name" value="Periplasmic binding protein-like II"/>
    <property type="match status" value="1"/>
</dbReference>
<feature type="chain" id="PRO_5045921848" evidence="5">
    <location>
        <begin position="23"/>
        <end position="562"/>
    </location>
</feature>
<evidence type="ECO:0000256" key="5">
    <source>
        <dbReference type="SAM" id="SignalP"/>
    </source>
</evidence>
<dbReference type="CDD" id="cd08504">
    <property type="entry name" value="PBP2_OppA"/>
    <property type="match status" value="1"/>
</dbReference>
<dbReference type="EMBL" id="JAXOFX010000001">
    <property type="protein sequence ID" value="MDZ5470347.1"/>
    <property type="molecule type" value="Genomic_DNA"/>
</dbReference>